<dbReference type="AlphaFoldDB" id="A0A6J6CI10"/>
<gene>
    <name evidence="5" type="ORF">UFOPK1358_01635</name>
    <name evidence="6" type="ORF">UFOPK2766_01214</name>
    <name evidence="7" type="ORF">UFOPK3519_01685</name>
</gene>
<feature type="domain" description="Methyltransferase small" evidence="4">
    <location>
        <begin position="42"/>
        <end position="210"/>
    </location>
</feature>
<evidence type="ECO:0000259" key="4">
    <source>
        <dbReference type="Pfam" id="PF05175"/>
    </source>
</evidence>
<dbReference type="InterPro" id="IPR007848">
    <property type="entry name" value="Small_mtfrase_dom"/>
</dbReference>
<evidence type="ECO:0000256" key="3">
    <source>
        <dbReference type="SAM" id="MobiDB-lite"/>
    </source>
</evidence>
<protein>
    <submittedName>
        <fullName evidence="5">Unannotated protein</fullName>
    </submittedName>
</protein>
<organism evidence="5">
    <name type="scientific">freshwater metagenome</name>
    <dbReference type="NCBI Taxonomy" id="449393"/>
    <lineage>
        <taxon>unclassified sequences</taxon>
        <taxon>metagenomes</taxon>
        <taxon>ecological metagenomes</taxon>
    </lineage>
</organism>
<dbReference type="InterPro" id="IPR029063">
    <property type="entry name" value="SAM-dependent_MTases_sf"/>
</dbReference>
<accession>A0A6J6CI10</accession>
<evidence type="ECO:0000256" key="2">
    <source>
        <dbReference type="ARBA" id="ARBA00022679"/>
    </source>
</evidence>
<reference evidence="5" key="1">
    <citation type="submission" date="2020-05" db="EMBL/GenBank/DDBJ databases">
        <authorList>
            <person name="Chiriac C."/>
            <person name="Salcher M."/>
            <person name="Ghai R."/>
            <person name="Kavagutti S V."/>
        </authorList>
    </citation>
    <scope>NUCLEOTIDE SEQUENCE</scope>
</reference>
<dbReference type="GO" id="GO:0008757">
    <property type="term" value="F:S-adenosylmethionine-dependent methyltransferase activity"/>
    <property type="evidence" value="ECO:0007669"/>
    <property type="project" value="InterPro"/>
</dbReference>
<feature type="region of interest" description="Disordered" evidence="3">
    <location>
        <begin position="1"/>
        <end position="32"/>
    </location>
</feature>
<dbReference type="Gene3D" id="3.40.50.150">
    <property type="entry name" value="Vaccinia Virus protein VP39"/>
    <property type="match status" value="1"/>
</dbReference>
<feature type="compositionally biased region" description="Low complexity" evidence="3">
    <location>
        <begin position="21"/>
        <end position="32"/>
    </location>
</feature>
<dbReference type="EMBL" id="CAEZSF010000198">
    <property type="protein sequence ID" value="CAB4551162.1"/>
    <property type="molecule type" value="Genomic_DNA"/>
</dbReference>
<keyword evidence="1" id="KW-0489">Methyltransferase</keyword>
<proteinExistence type="predicted"/>
<dbReference type="PANTHER" id="PTHR47816">
    <property type="entry name" value="RIBOSOMAL RNA SMALL SUBUNIT METHYLTRANSFERASE C"/>
    <property type="match status" value="1"/>
</dbReference>
<evidence type="ECO:0000256" key="1">
    <source>
        <dbReference type="ARBA" id="ARBA00022603"/>
    </source>
</evidence>
<evidence type="ECO:0000313" key="5">
    <source>
        <dbReference type="EMBL" id="CAB4551162.1"/>
    </source>
</evidence>
<dbReference type="Pfam" id="PF05175">
    <property type="entry name" value="MTS"/>
    <property type="match status" value="1"/>
</dbReference>
<dbReference type="CDD" id="cd02440">
    <property type="entry name" value="AdoMet_MTases"/>
    <property type="match status" value="1"/>
</dbReference>
<dbReference type="PANTHER" id="PTHR47816:SF4">
    <property type="entry name" value="RIBOSOMAL RNA SMALL SUBUNIT METHYLTRANSFERASE C"/>
    <property type="match status" value="1"/>
</dbReference>
<evidence type="ECO:0000313" key="6">
    <source>
        <dbReference type="EMBL" id="CAB4743639.1"/>
    </source>
</evidence>
<dbReference type="InterPro" id="IPR046977">
    <property type="entry name" value="RsmC/RlmG"/>
</dbReference>
<name>A0A6J6CI10_9ZZZZ</name>
<dbReference type="GO" id="GO:0032259">
    <property type="term" value="P:methylation"/>
    <property type="evidence" value="ECO:0007669"/>
    <property type="project" value="UniProtKB-KW"/>
</dbReference>
<dbReference type="EMBL" id="CAEZYU010000051">
    <property type="protein sequence ID" value="CAB4743639.1"/>
    <property type="molecule type" value="Genomic_DNA"/>
</dbReference>
<dbReference type="SUPFAM" id="SSF53335">
    <property type="entry name" value="S-adenosyl-L-methionine-dependent methyltransferases"/>
    <property type="match status" value="1"/>
</dbReference>
<evidence type="ECO:0000313" key="7">
    <source>
        <dbReference type="EMBL" id="CAB4915819.1"/>
    </source>
</evidence>
<keyword evidence="2" id="KW-0808">Transferase</keyword>
<sequence>MHPPDNPKPAKADTEEEYYFSGSPTSPSQPSSVRLVLPDFTLELKTDSGVFSSSRVDPGTKLLLMELKDLPAGALVDLGCGYGPIATTLAKRYPNQTLWAVDVNDRARSLCEANLHLYAESTSEFHVISPEEVPDGLTVSAIVSNPPIRIGKLALQTLLKGWLDRLELPHGVAWLVVHKHLGADSLSRHLEAEGYEVTKVRSRQGYRILKVTHGRELGRQLDGVDSKPV</sequence>
<dbReference type="EMBL" id="CAFBMG010000182">
    <property type="protein sequence ID" value="CAB4915819.1"/>
    <property type="molecule type" value="Genomic_DNA"/>
</dbReference>